<evidence type="ECO:0000256" key="2">
    <source>
        <dbReference type="SAM" id="MobiDB-lite"/>
    </source>
</evidence>
<protein>
    <recommendedName>
        <fullName evidence="3">Rab-GAP TBC domain-containing protein</fullName>
    </recommendedName>
</protein>
<dbReference type="GO" id="GO:0031267">
    <property type="term" value="F:small GTPase binding"/>
    <property type="evidence" value="ECO:0007669"/>
    <property type="project" value="TreeGrafter"/>
</dbReference>
<feature type="region of interest" description="Disordered" evidence="2">
    <location>
        <begin position="1"/>
        <end position="21"/>
    </location>
</feature>
<dbReference type="AlphaFoldDB" id="A0A7J6MQN2"/>
<feature type="region of interest" description="Disordered" evidence="2">
    <location>
        <begin position="206"/>
        <end position="299"/>
    </location>
</feature>
<dbReference type="Gene3D" id="1.10.472.80">
    <property type="entry name" value="Ypt/Rab-GAP domain of gyp1p, domain 3"/>
    <property type="match status" value="1"/>
</dbReference>
<dbReference type="EMBL" id="JAAPAO010000075">
    <property type="protein sequence ID" value="KAF4673814.1"/>
    <property type="molecule type" value="Genomic_DNA"/>
</dbReference>
<dbReference type="GO" id="GO:0005096">
    <property type="term" value="F:GTPase activator activity"/>
    <property type="evidence" value="ECO:0007669"/>
    <property type="project" value="TreeGrafter"/>
</dbReference>
<accession>A0A7J6MQN2</accession>
<keyword evidence="1" id="KW-0175">Coiled coil</keyword>
<dbReference type="OrthoDB" id="294251at2759"/>
<dbReference type="Proteomes" id="UP000591131">
    <property type="component" value="Unassembled WGS sequence"/>
</dbReference>
<dbReference type="Pfam" id="PF00566">
    <property type="entry name" value="RabGAP-TBC"/>
    <property type="match status" value="1"/>
</dbReference>
<comment type="caution">
    <text evidence="4">The sequence shown here is derived from an EMBL/GenBank/DDBJ whole genome shotgun (WGS) entry which is preliminary data.</text>
</comment>
<keyword evidence="5" id="KW-1185">Reference proteome</keyword>
<dbReference type="SUPFAM" id="SSF47923">
    <property type="entry name" value="Ypt/Rab-GAP domain of gyp1p"/>
    <property type="match status" value="2"/>
</dbReference>
<evidence type="ECO:0000259" key="3">
    <source>
        <dbReference type="PROSITE" id="PS50086"/>
    </source>
</evidence>
<dbReference type="InterPro" id="IPR035969">
    <property type="entry name" value="Rab-GAP_TBC_sf"/>
</dbReference>
<reference evidence="4 5" key="1">
    <citation type="submission" date="2020-04" db="EMBL/GenBank/DDBJ databases">
        <title>Perkinsus chesapeaki whole genome sequence.</title>
        <authorList>
            <person name="Bogema D.R."/>
        </authorList>
    </citation>
    <scope>NUCLEOTIDE SEQUENCE [LARGE SCALE GENOMIC DNA]</scope>
    <source>
        <strain evidence="4">ATCC PRA-425</strain>
    </source>
</reference>
<evidence type="ECO:0000313" key="5">
    <source>
        <dbReference type="Proteomes" id="UP000591131"/>
    </source>
</evidence>
<dbReference type="InterPro" id="IPR050302">
    <property type="entry name" value="Rab_GAP_TBC_domain"/>
</dbReference>
<feature type="coiled-coil region" evidence="1">
    <location>
        <begin position="304"/>
        <end position="348"/>
    </location>
</feature>
<gene>
    <name evidence="4" type="ORF">FOL47_010073</name>
</gene>
<dbReference type="InterPro" id="IPR000195">
    <property type="entry name" value="Rab-GAP-TBC_dom"/>
</dbReference>
<dbReference type="PROSITE" id="PS50086">
    <property type="entry name" value="TBC_RABGAP"/>
    <property type="match status" value="1"/>
</dbReference>
<evidence type="ECO:0000313" key="4">
    <source>
        <dbReference type="EMBL" id="KAF4673814.1"/>
    </source>
</evidence>
<sequence>MAAATTDNGVSQESDDLEKSHPSTNLAAIDLDLERTFSNLSSAAGARSQAKILLNRFVEEHPIVGYTQGMNYVATCLIMRHTREGGDCAEEVAYQQFVSIMARLSGLWSDGLPLLEPAIGCYLKCCKKYLPRLYARLVYLNVDPLAYLPTGWLSLFSKWLPMDCVLLVLDLVADLQLQPMKPDKLISCTTMVWLPRVQKTVGADLERASREAARPFPSQQSKTRDTTSDSQGDGTALVEAPTEQAVRRTASSSSAANPLNGGAPGEGVLMNSSQTNNDAGGRCRSEASLKSSTVDSEDTPTTEIARMKMQLSEKDAIIESLRREIAVLKEEREDAIEMQMRCVQAKDELQRELLGEIAQLRDRLGD</sequence>
<organism evidence="4 5">
    <name type="scientific">Perkinsus chesapeaki</name>
    <name type="common">Clam parasite</name>
    <name type="synonym">Perkinsus andrewsi</name>
    <dbReference type="NCBI Taxonomy" id="330153"/>
    <lineage>
        <taxon>Eukaryota</taxon>
        <taxon>Sar</taxon>
        <taxon>Alveolata</taxon>
        <taxon>Perkinsozoa</taxon>
        <taxon>Perkinsea</taxon>
        <taxon>Perkinsida</taxon>
        <taxon>Perkinsidae</taxon>
        <taxon>Perkinsus</taxon>
    </lineage>
</organism>
<dbReference type="PANTHER" id="PTHR47219:SF9">
    <property type="entry name" value="GTPASE ACTIVATING PROTEIN AND CENTROSOME-ASSOCIATED, ISOFORM B"/>
    <property type="match status" value="1"/>
</dbReference>
<dbReference type="PANTHER" id="PTHR47219">
    <property type="entry name" value="RAB GTPASE-ACTIVATING PROTEIN 1-LIKE"/>
    <property type="match status" value="1"/>
</dbReference>
<proteinExistence type="predicted"/>
<dbReference type="Gene3D" id="1.10.8.270">
    <property type="entry name" value="putative rabgap domain of human tbc1 domain family member 14 like domains"/>
    <property type="match status" value="1"/>
</dbReference>
<feature type="domain" description="Rab-GAP TBC" evidence="3">
    <location>
        <begin position="1"/>
        <end position="176"/>
    </location>
</feature>
<evidence type="ECO:0000256" key="1">
    <source>
        <dbReference type="SAM" id="Coils"/>
    </source>
</evidence>
<name>A0A7J6MQN2_PERCH</name>
<feature type="compositionally biased region" description="Polar residues" evidence="2">
    <location>
        <begin position="1"/>
        <end position="12"/>
    </location>
</feature>